<evidence type="ECO:0000313" key="11">
    <source>
        <dbReference type="Proteomes" id="UP001626550"/>
    </source>
</evidence>
<organism evidence="10 11">
    <name type="scientific">Cichlidogyrus casuarinus</name>
    <dbReference type="NCBI Taxonomy" id="1844966"/>
    <lineage>
        <taxon>Eukaryota</taxon>
        <taxon>Metazoa</taxon>
        <taxon>Spiralia</taxon>
        <taxon>Lophotrochozoa</taxon>
        <taxon>Platyhelminthes</taxon>
        <taxon>Monogenea</taxon>
        <taxon>Monopisthocotylea</taxon>
        <taxon>Dactylogyridea</taxon>
        <taxon>Ancyrocephalidae</taxon>
        <taxon>Cichlidogyrus</taxon>
    </lineage>
</organism>
<protein>
    <recommendedName>
        <fullName evidence="9">Centrosomal protein of 290kDa coiled-coil region domain-containing protein</fullName>
    </recommendedName>
</protein>
<dbReference type="GO" id="GO:0005813">
    <property type="term" value="C:centrosome"/>
    <property type="evidence" value="ECO:0007669"/>
    <property type="project" value="UniProtKB-SubCell"/>
</dbReference>
<keyword evidence="7" id="KW-0966">Cell projection</keyword>
<accession>A0ABD2Q541</accession>
<name>A0ABD2Q541_9PLAT</name>
<evidence type="ECO:0000256" key="2">
    <source>
        <dbReference type="ARBA" id="ARBA00004300"/>
    </source>
</evidence>
<evidence type="ECO:0000256" key="8">
    <source>
        <dbReference type="SAM" id="Coils"/>
    </source>
</evidence>
<feature type="coiled-coil region" evidence="8">
    <location>
        <begin position="287"/>
        <end position="369"/>
    </location>
</feature>
<evidence type="ECO:0000256" key="4">
    <source>
        <dbReference type="ARBA" id="ARBA00022794"/>
    </source>
</evidence>
<dbReference type="AlphaFoldDB" id="A0ABD2Q541"/>
<proteinExistence type="predicted"/>
<feature type="coiled-coil region" evidence="8">
    <location>
        <begin position="128"/>
        <end position="175"/>
    </location>
</feature>
<sequence>MNEAKLRYYSRFKEVTEFQLHTLRNQLAQSVPSGQLCTARIDLEKMAAKYRSLLDSLTTAKSPQPQTITHVDSKELEALQETLALEKEKRMVLEAMQTIEGVSAGAVTQIQLLSKRMATLELKELNERERANHAARQWEIAKEQLRNEEQRSSELERKVSQLSKACLEMQELETEARHQFLNSVSREESEADKKRVRELEGSEMALRHEVEKLKDIALIADRQRQAIEQEQKNNQLEVQSLRDRVLELESNKGPDESSFGRLNRQLTQLQLADAEAVKRASEHHNSINRLETSNIKLERRITDKDNQLNALREEHKSKENRLRKTVHQLRLRYAGCVAVSESEKMSRLLREAQADRERMFESLQTAEAARSKAEGLAAREVSFQTTAAELAALLKDEENPDRIAIVVQKLQQLQTRLADTKMSEAMHRRAAERLQKTAHYLESVSRSQEVQITALDNERLRLEKELEEAQLIWEQREAQLEDALHAALKNEVAVAQQLEINALRRRVVDLVDYAKVEHVVDSSADAVKVLEERLANKEQVLAKTKQLLEEACRETELMKQRHAEQIRHLNEQMLGTADRSMKQLLAAVTNEPDEESQAKRKIYQMEKSLRNLEEALNEQQQMLSVQAAKLRLTEDENSRTKQSLEDAKTKSDKEISRLIHSHETSFYDGNFREDKKILGQEIRNQMEKVALLQDELQSTQNELENWKYKAAKAPSIANKKLTDRLKNEVAAKERQNQALTKALEELRGELMKQVSLLGRTNWR</sequence>
<dbReference type="Pfam" id="PF16574">
    <property type="entry name" value="CEP209_CC5"/>
    <property type="match status" value="1"/>
</dbReference>
<keyword evidence="4" id="KW-0970">Cilium biogenesis/degradation</keyword>
<dbReference type="PANTHER" id="PTHR18879">
    <property type="entry name" value="CENTROSOMAL PROTEIN OF 290 KDA"/>
    <property type="match status" value="1"/>
</dbReference>
<dbReference type="InterPro" id="IPR026201">
    <property type="entry name" value="Cep290"/>
</dbReference>
<keyword evidence="3" id="KW-0963">Cytoplasm</keyword>
<dbReference type="PANTHER" id="PTHR18879:SF20">
    <property type="entry name" value="CENTROSOMAL PROTEIN OF 290 KDA"/>
    <property type="match status" value="1"/>
</dbReference>
<evidence type="ECO:0000259" key="9">
    <source>
        <dbReference type="Pfam" id="PF16574"/>
    </source>
</evidence>
<feature type="domain" description="Centrosomal protein of 290kDa coiled-coil region" evidence="9">
    <location>
        <begin position="351"/>
        <end position="481"/>
    </location>
</feature>
<comment type="subcellular location">
    <subcellularLocation>
        <location evidence="1">Cytoplasm</location>
        <location evidence="1">Cytoskeleton</location>
        <location evidence="1">Cilium basal body</location>
    </subcellularLocation>
    <subcellularLocation>
        <location evidence="2">Cytoplasm</location>
        <location evidence="2">Cytoskeleton</location>
        <location evidence="2">Microtubule organizing center</location>
        <location evidence="2">Centrosome</location>
    </subcellularLocation>
</comment>
<comment type="caution">
    <text evidence="10">The sequence shown here is derived from an EMBL/GenBank/DDBJ whole genome shotgun (WGS) entry which is preliminary data.</text>
</comment>
<dbReference type="InterPro" id="IPR032321">
    <property type="entry name" value="Cep209_CC5"/>
</dbReference>
<feature type="coiled-coil region" evidence="8">
    <location>
        <begin position="445"/>
        <end position="472"/>
    </location>
</feature>
<evidence type="ECO:0000256" key="6">
    <source>
        <dbReference type="ARBA" id="ARBA00023212"/>
    </source>
</evidence>
<dbReference type="Proteomes" id="UP001626550">
    <property type="component" value="Unassembled WGS sequence"/>
</dbReference>
<feature type="coiled-coil region" evidence="8">
    <location>
        <begin position="675"/>
        <end position="749"/>
    </location>
</feature>
<dbReference type="EMBL" id="JBJKFK010000929">
    <property type="protein sequence ID" value="KAL3314694.1"/>
    <property type="molecule type" value="Genomic_DNA"/>
</dbReference>
<evidence type="ECO:0000256" key="7">
    <source>
        <dbReference type="ARBA" id="ARBA00023273"/>
    </source>
</evidence>
<keyword evidence="11" id="KW-1185">Reference proteome</keyword>
<gene>
    <name evidence="10" type="ORF">Ciccas_006683</name>
</gene>
<evidence type="ECO:0000256" key="3">
    <source>
        <dbReference type="ARBA" id="ARBA00022490"/>
    </source>
</evidence>
<dbReference type="GO" id="GO:0030030">
    <property type="term" value="P:cell projection organization"/>
    <property type="evidence" value="ECO:0007669"/>
    <property type="project" value="UniProtKB-KW"/>
</dbReference>
<evidence type="ECO:0000256" key="5">
    <source>
        <dbReference type="ARBA" id="ARBA00023054"/>
    </source>
</evidence>
<keyword evidence="6" id="KW-0206">Cytoskeleton</keyword>
<reference evidence="10 11" key="1">
    <citation type="submission" date="2024-11" db="EMBL/GenBank/DDBJ databases">
        <title>Adaptive evolution of stress response genes in parasites aligns with host niche diversity.</title>
        <authorList>
            <person name="Hahn C."/>
            <person name="Resl P."/>
        </authorList>
    </citation>
    <scope>NUCLEOTIDE SEQUENCE [LARGE SCALE GENOMIC DNA]</scope>
    <source>
        <strain evidence="10">EGGRZ-B1_66</strain>
        <tissue evidence="10">Body</tissue>
    </source>
</reference>
<evidence type="ECO:0000313" key="10">
    <source>
        <dbReference type="EMBL" id="KAL3314694.1"/>
    </source>
</evidence>
<evidence type="ECO:0000256" key="1">
    <source>
        <dbReference type="ARBA" id="ARBA00004120"/>
    </source>
</evidence>
<keyword evidence="5 8" id="KW-0175">Coiled coil</keyword>
<feature type="coiled-coil region" evidence="8">
    <location>
        <begin position="210"/>
        <end position="251"/>
    </location>
</feature>
<feature type="coiled-coil region" evidence="8">
    <location>
        <begin position="527"/>
        <end position="650"/>
    </location>
</feature>